<dbReference type="SMART" id="SM00020">
    <property type="entry name" value="Tryp_SPc"/>
    <property type="match status" value="1"/>
</dbReference>
<feature type="signal peptide" evidence="2">
    <location>
        <begin position="1"/>
        <end position="18"/>
    </location>
</feature>
<keyword evidence="2" id="KW-0732">Signal</keyword>
<keyword evidence="5" id="KW-1185">Reference proteome</keyword>
<feature type="chain" id="PRO_5041462464" description="Peptidase S1 domain-containing protein" evidence="2">
    <location>
        <begin position="19"/>
        <end position="267"/>
    </location>
</feature>
<dbReference type="InterPro" id="IPR001314">
    <property type="entry name" value="Peptidase_S1A"/>
</dbReference>
<dbReference type="Pfam" id="PF00089">
    <property type="entry name" value="Trypsin"/>
    <property type="match status" value="1"/>
</dbReference>
<dbReference type="Proteomes" id="UP001168821">
    <property type="component" value="Unassembled WGS sequence"/>
</dbReference>
<organism evidence="4 5">
    <name type="scientific">Zophobas morio</name>
    <dbReference type="NCBI Taxonomy" id="2755281"/>
    <lineage>
        <taxon>Eukaryota</taxon>
        <taxon>Metazoa</taxon>
        <taxon>Ecdysozoa</taxon>
        <taxon>Arthropoda</taxon>
        <taxon>Hexapoda</taxon>
        <taxon>Insecta</taxon>
        <taxon>Pterygota</taxon>
        <taxon>Neoptera</taxon>
        <taxon>Endopterygota</taxon>
        <taxon>Coleoptera</taxon>
        <taxon>Polyphaga</taxon>
        <taxon>Cucujiformia</taxon>
        <taxon>Tenebrionidae</taxon>
        <taxon>Zophobas</taxon>
    </lineage>
</organism>
<evidence type="ECO:0000256" key="1">
    <source>
        <dbReference type="ARBA" id="ARBA00023157"/>
    </source>
</evidence>
<reference evidence="4" key="1">
    <citation type="journal article" date="2023" name="G3 (Bethesda)">
        <title>Whole genome assemblies of Zophobas morio and Tenebrio molitor.</title>
        <authorList>
            <person name="Kaur S."/>
            <person name="Stinson S.A."/>
            <person name="diCenzo G.C."/>
        </authorList>
    </citation>
    <scope>NUCLEOTIDE SEQUENCE</scope>
    <source>
        <strain evidence="4">QUZm001</strain>
    </source>
</reference>
<dbReference type="InterPro" id="IPR009003">
    <property type="entry name" value="Peptidase_S1_PA"/>
</dbReference>
<dbReference type="GO" id="GO:0004252">
    <property type="term" value="F:serine-type endopeptidase activity"/>
    <property type="evidence" value="ECO:0007669"/>
    <property type="project" value="InterPro"/>
</dbReference>
<dbReference type="PROSITE" id="PS50240">
    <property type="entry name" value="TRYPSIN_DOM"/>
    <property type="match status" value="1"/>
</dbReference>
<feature type="domain" description="Peptidase S1" evidence="3">
    <location>
        <begin position="31"/>
        <end position="264"/>
    </location>
</feature>
<dbReference type="CDD" id="cd00190">
    <property type="entry name" value="Tryp_SPc"/>
    <property type="match status" value="1"/>
</dbReference>
<accession>A0AA38MGJ1</accession>
<dbReference type="AlphaFoldDB" id="A0AA38MGJ1"/>
<evidence type="ECO:0000256" key="2">
    <source>
        <dbReference type="SAM" id="SignalP"/>
    </source>
</evidence>
<dbReference type="GO" id="GO:0006508">
    <property type="term" value="P:proteolysis"/>
    <property type="evidence" value="ECO:0007669"/>
    <property type="project" value="InterPro"/>
</dbReference>
<evidence type="ECO:0000313" key="4">
    <source>
        <dbReference type="EMBL" id="KAJ3656375.1"/>
    </source>
</evidence>
<dbReference type="SUPFAM" id="SSF50494">
    <property type="entry name" value="Trypsin-like serine proteases"/>
    <property type="match status" value="1"/>
</dbReference>
<keyword evidence="1" id="KW-1015">Disulfide bond</keyword>
<evidence type="ECO:0000259" key="3">
    <source>
        <dbReference type="PROSITE" id="PS50240"/>
    </source>
</evidence>
<dbReference type="Gene3D" id="2.40.10.10">
    <property type="entry name" value="Trypsin-like serine proteases"/>
    <property type="match status" value="1"/>
</dbReference>
<protein>
    <recommendedName>
        <fullName evidence="3">Peptidase S1 domain-containing protein</fullName>
    </recommendedName>
</protein>
<dbReference type="PANTHER" id="PTHR24260:SF136">
    <property type="entry name" value="GH08193P-RELATED"/>
    <property type="match status" value="1"/>
</dbReference>
<proteinExistence type="predicted"/>
<dbReference type="PANTHER" id="PTHR24260">
    <property type="match status" value="1"/>
</dbReference>
<dbReference type="PRINTS" id="PR00722">
    <property type="entry name" value="CHYMOTRYPSIN"/>
</dbReference>
<dbReference type="InterPro" id="IPR051333">
    <property type="entry name" value="CLIP_Serine_Protease"/>
</dbReference>
<dbReference type="EMBL" id="JALNTZ010000004">
    <property type="protein sequence ID" value="KAJ3656375.1"/>
    <property type="molecule type" value="Genomic_DNA"/>
</dbReference>
<dbReference type="FunFam" id="2.40.10.10:FF:000068">
    <property type="entry name" value="transmembrane protease serine 2"/>
    <property type="match status" value="1"/>
</dbReference>
<dbReference type="InterPro" id="IPR001254">
    <property type="entry name" value="Trypsin_dom"/>
</dbReference>
<evidence type="ECO:0000313" key="5">
    <source>
        <dbReference type="Proteomes" id="UP001168821"/>
    </source>
</evidence>
<gene>
    <name evidence="4" type="ORF">Zmor_015458</name>
</gene>
<sequence length="267" mass="29412">MKIFILLCLSQIWLTVSAVNAELRGRNGSRIIGGEVAWAGQFPYMAAIYKATNDGNYFCGGALLDDQWILTAGSCVDGALLFTIYLGTANLKEIDTSTALRLATDEYILHPNFNPDTLEYDVGVIKLRMPITFTTYIRPINYLPDFELLPGTPVVGMGWGQISDDDSGLVDEMRFVYLVPLSNDECRLIYGNQLTEHMVCAAGNNNEGFCLGDSGTPLVRLRNGPTYTHMGIASFISQNGCESTDPSGYTRTLDFVDWIRNVTGTDK</sequence>
<dbReference type="InterPro" id="IPR043504">
    <property type="entry name" value="Peptidase_S1_PA_chymotrypsin"/>
</dbReference>
<comment type="caution">
    <text evidence="4">The sequence shown here is derived from an EMBL/GenBank/DDBJ whole genome shotgun (WGS) entry which is preliminary data.</text>
</comment>
<name>A0AA38MGJ1_9CUCU</name>